<accession>A0A059F4F6</accession>
<evidence type="ECO:0000313" key="3">
    <source>
        <dbReference type="EMBL" id="KCZ81889.1"/>
    </source>
</evidence>
<keyword evidence="1" id="KW-0175">Coiled coil</keyword>
<dbReference type="HOGENOM" id="CLU_477006_0_0_1"/>
<organism evidence="3 4">
    <name type="scientific">Anncaliia algerae PRA339</name>
    <dbReference type="NCBI Taxonomy" id="1288291"/>
    <lineage>
        <taxon>Eukaryota</taxon>
        <taxon>Fungi</taxon>
        <taxon>Fungi incertae sedis</taxon>
        <taxon>Microsporidia</taxon>
        <taxon>Tubulinosematoidea</taxon>
        <taxon>Tubulinosematidae</taxon>
        <taxon>Anncaliia</taxon>
    </lineage>
</organism>
<reference evidence="4" key="1">
    <citation type="submission" date="2013-02" db="EMBL/GenBank/DDBJ databases">
        <authorList>
            <consortium name="The Broad Institute Genome Sequencing Platform"/>
            <person name="Cuomo C."/>
            <person name="Becnel J."/>
            <person name="Sanscrainte N."/>
            <person name="Walker B."/>
            <person name="Young S.K."/>
            <person name="Zeng Q."/>
            <person name="Gargeya S."/>
            <person name="Fitzgerald M."/>
            <person name="Haas B."/>
            <person name="Abouelleil A."/>
            <person name="Alvarado L."/>
            <person name="Arachchi H.M."/>
            <person name="Berlin A.M."/>
            <person name="Chapman S.B."/>
            <person name="Dewar J."/>
            <person name="Goldberg J."/>
            <person name="Griggs A."/>
            <person name="Gujja S."/>
            <person name="Hansen M."/>
            <person name="Howarth C."/>
            <person name="Imamovic A."/>
            <person name="Larimer J."/>
            <person name="McCowan C."/>
            <person name="Murphy C."/>
            <person name="Neiman D."/>
            <person name="Pearson M."/>
            <person name="Priest M."/>
            <person name="Roberts A."/>
            <person name="Saif S."/>
            <person name="Shea T."/>
            <person name="Sisk P."/>
            <person name="Sykes S."/>
            <person name="Wortman J."/>
            <person name="Nusbaum C."/>
            <person name="Birren B."/>
        </authorList>
    </citation>
    <scope>NUCLEOTIDE SEQUENCE [LARGE SCALE GENOMIC DNA]</scope>
    <source>
        <strain evidence="4">PRA339</strain>
    </source>
</reference>
<sequence>MAVIGIDLGTKTVSMFCSDGKYITDSINKHVLPTIFDKTIPRAFSNQIRKDNRKSIKVRVTDPFSSLINANMFINYLDRLCINYPGCSFSYSIPMYFSDKERRILLQLNRRRVDTLFSHIFSLGLNYYLKREVNSFVLLDFGYKQSSFGKFIFKDNSLFLDEFIDVKLGAHDFDNLIIDYILKEINESSQLARHLIYNSIDKIKEQLNSFDKFIYDLEIRDEKYSIEITKEKINELISDKVKVLHDNLKDFIKDEEIIEVTGGNSLFYPIKNILSSYKYGKALNFFDAASYGNCYASFLTQKKRLNLYDRIRGKYLLKNEEEEITLFDNPCYNSETIVRKDNKNYKLYFINDYEEYVGDCYIQSESSFIINKLGLIQSDSLVIKNILSEEELNKIKEEENIFIQEEETINKIKERKVNLENTLIKIKESKVIKVNQSMINELIDKLMLLDMPNTLEEMDNLENNFINELNEATNQINKINQEMNDFVEEYKNKCNTIKKDFFLRSIYKLTSELNKKETLTIYNLSEYDYNRRDRIKSLYKEAEIELKEKEKEEREKKEKEEKERREKEEKEKERKEKENKEKEDTNHSEDIKEEGNLNEEQIKEEL</sequence>
<evidence type="ECO:0000313" key="4">
    <source>
        <dbReference type="Proteomes" id="UP000030655"/>
    </source>
</evidence>
<evidence type="ECO:0000256" key="1">
    <source>
        <dbReference type="SAM" id="Coils"/>
    </source>
</evidence>
<dbReference type="OrthoDB" id="434160at2759"/>
<protein>
    <submittedName>
        <fullName evidence="3">Uncharacterized protein</fullName>
    </submittedName>
</protein>
<feature type="coiled-coil region" evidence="1">
    <location>
        <begin position="395"/>
        <end position="429"/>
    </location>
</feature>
<name>A0A059F4F6_9MICR</name>
<keyword evidence="4" id="KW-1185">Reference proteome</keyword>
<reference evidence="3 4" key="2">
    <citation type="submission" date="2014-03" db="EMBL/GenBank/DDBJ databases">
        <title>The Genome Sequence of Anncaliia algerae insect isolate PRA339.</title>
        <authorList>
            <consortium name="The Broad Institute Genome Sequencing Platform"/>
            <consortium name="The Broad Institute Genome Sequencing Center for Infectious Disease"/>
            <person name="Cuomo C."/>
            <person name="Becnel J."/>
            <person name="Sanscrainte N."/>
            <person name="Walker B."/>
            <person name="Young S.K."/>
            <person name="Zeng Q."/>
            <person name="Gargeya S."/>
            <person name="Fitzgerald M."/>
            <person name="Haas B."/>
            <person name="Abouelleil A."/>
            <person name="Alvarado L."/>
            <person name="Arachchi H.M."/>
            <person name="Berlin A.M."/>
            <person name="Chapman S.B."/>
            <person name="Dewar J."/>
            <person name="Goldberg J."/>
            <person name="Griggs A."/>
            <person name="Gujja S."/>
            <person name="Hansen M."/>
            <person name="Howarth C."/>
            <person name="Imamovic A."/>
            <person name="Larimer J."/>
            <person name="McCowan C."/>
            <person name="Murphy C."/>
            <person name="Neiman D."/>
            <person name="Pearson M."/>
            <person name="Priest M."/>
            <person name="Roberts A."/>
            <person name="Saif S."/>
            <person name="Shea T."/>
            <person name="Sisk P."/>
            <person name="Sykes S."/>
            <person name="Wortman J."/>
            <person name="Nusbaum C."/>
            <person name="Birren B."/>
        </authorList>
    </citation>
    <scope>NUCLEOTIDE SEQUENCE [LARGE SCALE GENOMIC DNA]</scope>
    <source>
        <strain evidence="3 4">PRA339</strain>
    </source>
</reference>
<dbReference type="InterPro" id="IPR043129">
    <property type="entry name" value="ATPase_NBD"/>
</dbReference>
<feature type="coiled-coil region" evidence="1">
    <location>
        <begin position="455"/>
        <end position="489"/>
    </location>
</feature>
<dbReference type="Proteomes" id="UP000030655">
    <property type="component" value="Unassembled WGS sequence"/>
</dbReference>
<proteinExistence type="predicted"/>
<feature type="region of interest" description="Disordered" evidence="2">
    <location>
        <begin position="546"/>
        <end position="606"/>
    </location>
</feature>
<evidence type="ECO:0000256" key="2">
    <source>
        <dbReference type="SAM" id="MobiDB-lite"/>
    </source>
</evidence>
<dbReference type="Gene3D" id="3.90.640.10">
    <property type="entry name" value="Actin, Chain A, domain 4"/>
    <property type="match status" value="1"/>
</dbReference>
<dbReference type="EMBL" id="KK365135">
    <property type="protein sequence ID" value="KCZ81889.1"/>
    <property type="molecule type" value="Genomic_DNA"/>
</dbReference>
<dbReference type="SUPFAM" id="SSF53067">
    <property type="entry name" value="Actin-like ATPase domain"/>
    <property type="match status" value="1"/>
</dbReference>
<dbReference type="AlphaFoldDB" id="A0A059F4F6"/>
<gene>
    <name evidence="3" type="ORF">H312_00648</name>
</gene>
<dbReference type="Gene3D" id="3.30.420.40">
    <property type="match status" value="2"/>
</dbReference>
<dbReference type="VEuPathDB" id="MicrosporidiaDB:H312_00648"/>